<evidence type="ECO:0000313" key="1">
    <source>
        <dbReference type="EMBL" id="GGH51196.1"/>
    </source>
</evidence>
<reference evidence="1" key="2">
    <citation type="submission" date="2020-09" db="EMBL/GenBank/DDBJ databases">
        <authorList>
            <person name="Sun Q."/>
            <person name="Zhou Y."/>
        </authorList>
    </citation>
    <scope>NUCLEOTIDE SEQUENCE</scope>
    <source>
        <strain evidence="1">CGMCC 1.15794</strain>
    </source>
</reference>
<dbReference type="AlphaFoldDB" id="A0A917IIV5"/>
<evidence type="ECO:0000313" key="2">
    <source>
        <dbReference type="Proteomes" id="UP000657592"/>
    </source>
</evidence>
<dbReference type="EMBL" id="BMJY01000025">
    <property type="protein sequence ID" value="GGH51196.1"/>
    <property type="molecule type" value="Genomic_DNA"/>
</dbReference>
<organism evidence="1 2">
    <name type="scientific">Microbacterium album</name>
    <dbReference type="NCBI Taxonomy" id="2053191"/>
    <lineage>
        <taxon>Bacteria</taxon>
        <taxon>Bacillati</taxon>
        <taxon>Actinomycetota</taxon>
        <taxon>Actinomycetes</taxon>
        <taxon>Micrococcales</taxon>
        <taxon>Microbacteriaceae</taxon>
        <taxon>Microbacterium</taxon>
    </lineage>
</organism>
<dbReference type="PROSITE" id="PS51257">
    <property type="entry name" value="PROKAR_LIPOPROTEIN"/>
    <property type="match status" value="1"/>
</dbReference>
<name>A0A917IIV5_9MICO</name>
<accession>A0A917IIV5</accession>
<dbReference type="RefSeq" id="WP_188757255.1">
    <property type="nucleotide sequence ID" value="NZ_BMJY01000025.1"/>
</dbReference>
<protein>
    <submittedName>
        <fullName evidence="1">Uncharacterized protein</fullName>
    </submittedName>
</protein>
<keyword evidence="2" id="KW-1185">Reference proteome</keyword>
<sequence>MNRDWRGIVALLALAVVLSGCVPPPPTYRPVPHPDRWIELREACPEPAVLDALAIDYLIHHARGTRHAHATCSYGGSRVRERSSHLSAFIQFDTLEDDLTPAERLETSLSDRPAARELPAQAGMRAYLDTSSPGLPDAPLRVGGMESGIVLALAPLWSEDAPEAPREGSREAFVAVEWWIQPESVHDPAAMEEALIEFVRQYVQRVAAQLAEHAGPG</sequence>
<comment type="caution">
    <text evidence="1">The sequence shown here is derived from an EMBL/GenBank/DDBJ whole genome shotgun (WGS) entry which is preliminary data.</text>
</comment>
<gene>
    <name evidence="1" type="ORF">GCM10010921_30460</name>
</gene>
<dbReference type="Proteomes" id="UP000657592">
    <property type="component" value="Unassembled WGS sequence"/>
</dbReference>
<proteinExistence type="predicted"/>
<reference evidence="1" key="1">
    <citation type="journal article" date="2014" name="Int. J. Syst. Evol. Microbiol.">
        <title>Complete genome sequence of Corynebacterium casei LMG S-19264T (=DSM 44701T), isolated from a smear-ripened cheese.</title>
        <authorList>
            <consortium name="US DOE Joint Genome Institute (JGI-PGF)"/>
            <person name="Walter F."/>
            <person name="Albersmeier A."/>
            <person name="Kalinowski J."/>
            <person name="Ruckert C."/>
        </authorList>
    </citation>
    <scope>NUCLEOTIDE SEQUENCE</scope>
    <source>
        <strain evidence="1">CGMCC 1.15794</strain>
    </source>
</reference>